<evidence type="ECO:0000313" key="3">
    <source>
        <dbReference type="Proteomes" id="UP000799539"/>
    </source>
</evidence>
<evidence type="ECO:0000259" key="1">
    <source>
        <dbReference type="Pfam" id="PF01636"/>
    </source>
</evidence>
<feature type="domain" description="Aminoglycoside phosphotransferase" evidence="1">
    <location>
        <begin position="114"/>
        <end position="351"/>
    </location>
</feature>
<gene>
    <name evidence="2" type="ORF">CERZMDRAFT_85420</name>
</gene>
<accession>A0A6A6FCW7</accession>
<dbReference type="EMBL" id="ML992677">
    <property type="protein sequence ID" value="KAF2211225.1"/>
    <property type="molecule type" value="Genomic_DNA"/>
</dbReference>
<organism evidence="2 3">
    <name type="scientific">Cercospora zeae-maydis SCOH1-5</name>
    <dbReference type="NCBI Taxonomy" id="717836"/>
    <lineage>
        <taxon>Eukaryota</taxon>
        <taxon>Fungi</taxon>
        <taxon>Dikarya</taxon>
        <taxon>Ascomycota</taxon>
        <taxon>Pezizomycotina</taxon>
        <taxon>Dothideomycetes</taxon>
        <taxon>Dothideomycetidae</taxon>
        <taxon>Mycosphaerellales</taxon>
        <taxon>Mycosphaerellaceae</taxon>
        <taxon>Cercospora</taxon>
    </lineage>
</organism>
<reference evidence="2" key="1">
    <citation type="journal article" date="2020" name="Stud. Mycol.">
        <title>101 Dothideomycetes genomes: a test case for predicting lifestyles and emergence of pathogens.</title>
        <authorList>
            <person name="Haridas S."/>
            <person name="Albert R."/>
            <person name="Binder M."/>
            <person name="Bloem J."/>
            <person name="Labutti K."/>
            <person name="Salamov A."/>
            <person name="Andreopoulos B."/>
            <person name="Baker S."/>
            <person name="Barry K."/>
            <person name="Bills G."/>
            <person name="Bluhm B."/>
            <person name="Cannon C."/>
            <person name="Castanera R."/>
            <person name="Culley D."/>
            <person name="Daum C."/>
            <person name="Ezra D."/>
            <person name="Gonzalez J."/>
            <person name="Henrissat B."/>
            <person name="Kuo A."/>
            <person name="Liang C."/>
            <person name="Lipzen A."/>
            <person name="Lutzoni F."/>
            <person name="Magnuson J."/>
            <person name="Mondo S."/>
            <person name="Nolan M."/>
            <person name="Ohm R."/>
            <person name="Pangilinan J."/>
            <person name="Park H.-J."/>
            <person name="Ramirez L."/>
            <person name="Alfaro M."/>
            <person name="Sun H."/>
            <person name="Tritt A."/>
            <person name="Yoshinaga Y."/>
            <person name="Zwiers L.-H."/>
            <person name="Turgeon B."/>
            <person name="Goodwin S."/>
            <person name="Spatafora J."/>
            <person name="Crous P."/>
            <person name="Grigoriev I."/>
        </authorList>
    </citation>
    <scope>NUCLEOTIDE SEQUENCE</scope>
    <source>
        <strain evidence="2">SCOH1-5</strain>
    </source>
</reference>
<dbReference type="SUPFAM" id="SSF56112">
    <property type="entry name" value="Protein kinase-like (PK-like)"/>
    <property type="match status" value="1"/>
</dbReference>
<dbReference type="InterPro" id="IPR011009">
    <property type="entry name" value="Kinase-like_dom_sf"/>
</dbReference>
<name>A0A6A6FCW7_9PEZI</name>
<keyword evidence="3" id="KW-1185">Reference proteome</keyword>
<proteinExistence type="predicted"/>
<sequence>MSLILSNGRRLTLEDARTEERDVLRQLRRCEEKSQMFTRLWAHRSQIQAAVAGHLGLRSSSQCVVQSPAVWNRGHFNICVHVQVTDNCGDLSRKIFRCPMPHKVGQPTSDAIDEKIRSEAASYAWVEQECPDIPVPHLIGFGLSNGEKAKRSHMIPCLSQYVPQTSGTTELRMGYMLMDFMHTGSMLSNTWSEGKHDEEKKAHLYRGLSQIMLSLARQPQRRIGSLRFNDDGSISLASRPLLCAHSILESEGAPRMEGLYSTSGQFLQALQDFRASAFASQANAVHDEEDCRLQMSHMVLLRSIIPQLINLPYDGPFALQFTDLHASNIFVDADWNITGIIDLEFICSLPPDMLAVPYWLAVEYIDDASEHREEFTAMYNSFVQSFSATEKRQNKHHATPLGDAMHEALRTGAYWVYRCFTSIDAMPSIIEDQICPLFGFTSTTAEEEAFARSLSHFWCPESETFVQRKLAERAQYNLELQRHYETTEPSRLATHIIL</sequence>
<dbReference type="InterPro" id="IPR002575">
    <property type="entry name" value="Aminoglycoside_PTrfase"/>
</dbReference>
<dbReference type="InterPro" id="IPR051678">
    <property type="entry name" value="AGP_Transferase"/>
</dbReference>
<dbReference type="PANTHER" id="PTHR21310">
    <property type="entry name" value="AMINOGLYCOSIDE PHOSPHOTRANSFERASE-RELATED-RELATED"/>
    <property type="match status" value="1"/>
</dbReference>
<dbReference type="OrthoDB" id="3645574at2759"/>
<dbReference type="AlphaFoldDB" id="A0A6A6FCW7"/>
<dbReference type="Proteomes" id="UP000799539">
    <property type="component" value="Unassembled WGS sequence"/>
</dbReference>
<protein>
    <recommendedName>
        <fullName evidence="1">Aminoglycoside phosphotransferase domain-containing protein</fullName>
    </recommendedName>
</protein>
<dbReference type="PANTHER" id="PTHR21310:SF37">
    <property type="entry name" value="AMINOGLYCOSIDE PHOSPHOTRANSFERASE DOMAIN-CONTAINING PROTEIN"/>
    <property type="match status" value="1"/>
</dbReference>
<dbReference type="Pfam" id="PF01636">
    <property type="entry name" value="APH"/>
    <property type="match status" value="1"/>
</dbReference>
<evidence type="ECO:0000313" key="2">
    <source>
        <dbReference type="EMBL" id="KAF2211225.1"/>
    </source>
</evidence>